<dbReference type="AlphaFoldDB" id="A0A1H2R9A8"/>
<dbReference type="GO" id="GO:0046872">
    <property type="term" value="F:metal ion binding"/>
    <property type="evidence" value="ECO:0007669"/>
    <property type="project" value="UniProtKB-KW"/>
</dbReference>
<organism evidence="2 3">
    <name type="scientific">Nitrosomonas communis</name>
    <dbReference type="NCBI Taxonomy" id="44574"/>
    <lineage>
        <taxon>Bacteria</taxon>
        <taxon>Pseudomonadati</taxon>
        <taxon>Pseudomonadota</taxon>
        <taxon>Betaproteobacteria</taxon>
        <taxon>Nitrosomonadales</taxon>
        <taxon>Nitrosomonadaceae</taxon>
        <taxon>Nitrosomonas</taxon>
    </lineage>
</organism>
<evidence type="ECO:0000313" key="2">
    <source>
        <dbReference type="EMBL" id="SDW15798.1"/>
    </source>
</evidence>
<dbReference type="Proteomes" id="UP000183454">
    <property type="component" value="Unassembled WGS sequence"/>
</dbReference>
<dbReference type="SUPFAM" id="SSF101478">
    <property type="entry name" value="ADP-ribosylglycohydrolase"/>
    <property type="match status" value="1"/>
</dbReference>
<sequence length="323" mass="34285">MNTHILINPDVAAILGALVADAASLGLHWLYDPVRIAEIEKDAELVFRQPHAADYAESSGFFAHGSRQVGESSGYGEVCLLMLKHLAQHGGDFNRAAYQLEFRTHFGPGGEYVGYIDSPTRQTLRILLSLDTASFPEISGADDDQMPALAAIPALVATHHGAYDALMQRVKEVVRITNNNEIAVSAACCAATALQGILSGKSMTQALTDALAVAGEVLKPTLEQALAMAALDSLSAAKSFGSACHVTEGLPLVFHIARHAPDYTTAIKANIRAGGDSCGRAIMLGALVAAHQAKQQNLASSIPLYWLARFRKLAIAAEACERI</sequence>
<keyword evidence="2" id="KW-0378">Hydrolase</keyword>
<dbReference type="InterPro" id="IPR036705">
    <property type="entry name" value="Ribosyl_crysJ1_sf"/>
</dbReference>
<dbReference type="PANTHER" id="PTHR16222">
    <property type="entry name" value="ADP-RIBOSYLGLYCOHYDROLASE"/>
    <property type="match status" value="1"/>
</dbReference>
<dbReference type="PANTHER" id="PTHR16222:SF17">
    <property type="entry name" value="SELENOPROTEIN J"/>
    <property type="match status" value="1"/>
</dbReference>
<comment type="cofactor">
    <cofactor evidence="1">
        <name>Mg(2+)</name>
        <dbReference type="ChEBI" id="CHEBI:18420"/>
    </cofactor>
    <text evidence="1">Binds 2 magnesium ions per subunit.</text>
</comment>
<dbReference type="GO" id="GO:0016787">
    <property type="term" value="F:hydrolase activity"/>
    <property type="evidence" value="ECO:0007669"/>
    <property type="project" value="UniProtKB-KW"/>
</dbReference>
<dbReference type="InterPro" id="IPR005502">
    <property type="entry name" value="Ribosyl_crysJ1"/>
</dbReference>
<evidence type="ECO:0000313" key="3">
    <source>
        <dbReference type="Proteomes" id="UP000183454"/>
    </source>
</evidence>
<dbReference type="Pfam" id="PF03747">
    <property type="entry name" value="ADP_ribosyl_GH"/>
    <property type="match status" value="1"/>
</dbReference>
<proteinExistence type="predicted"/>
<dbReference type="EMBL" id="FNNH01000004">
    <property type="protein sequence ID" value="SDW15798.1"/>
    <property type="molecule type" value="Genomic_DNA"/>
</dbReference>
<accession>A0A1H2R9A8</accession>
<dbReference type="Gene3D" id="1.10.4080.10">
    <property type="entry name" value="ADP-ribosylation/Crystallin J1"/>
    <property type="match status" value="1"/>
</dbReference>
<protein>
    <submittedName>
        <fullName evidence="2">ADP-ribosylglycohydrolase</fullName>
    </submittedName>
</protein>
<reference evidence="2 3" key="1">
    <citation type="submission" date="2016-10" db="EMBL/GenBank/DDBJ databases">
        <authorList>
            <person name="de Groot N.N."/>
        </authorList>
    </citation>
    <scope>NUCLEOTIDE SEQUENCE [LARGE SCALE GENOMIC DNA]</scope>
    <source>
        <strain evidence="2 3">Nm110</strain>
    </source>
</reference>
<keyword evidence="1" id="KW-0460">Magnesium</keyword>
<feature type="binding site" evidence="1">
    <location>
        <position position="276"/>
    </location>
    <ligand>
        <name>Mg(2+)</name>
        <dbReference type="ChEBI" id="CHEBI:18420"/>
        <label>1</label>
    </ligand>
</feature>
<evidence type="ECO:0000256" key="1">
    <source>
        <dbReference type="PIRSR" id="PIRSR605502-1"/>
    </source>
</evidence>
<dbReference type="InterPro" id="IPR050792">
    <property type="entry name" value="ADP-ribosylglycohydrolase"/>
</dbReference>
<dbReference type="RefSeq" id="WP_074665126.1">
    <property type="nucleotide sequence ID" value="NZ_FNNH01000004.1"/>
</dbReference>
<gene>
    <name evidence="2" type="ORF">SAMN05421882_100418</name>
</gene>
<keyword evidence="1" id="KW-0479">Metal-binding</keyword>
<name>A0A1H2R9A8_9PROT</name>